<sequence length="260" mass="29075">MSDPVRDDWERFRTQDRMTDHWDRPGWTPGRRSFHWFLTFDSPALRDLAATCQEQLRTADYLDPVPADGLHLTLRRLAFTDEIDTATVAAINRQVSDQCRHLPAFPLRVGPLAGSRGAIRFTVTPWEQLIELRGILDQAAAACGLPDAPRRFRPHIGIAYCNRDVPTTPIIRQIAALRDLPPIEIQVEDLHLVQLYRHGRTYRWGTEAIAPLSTPDLPTGAPRSESRQINAQPLHGPTHDRGRAGTPPPRPAPPGAAAVV</sequence>
<accession>A0A2I2KNF5</accession>
<evidence type="ECO:0000256" key="1">
    <source>
        <dbReference type="SAM" id="MobiDB-lite"/>
    </source>
</evidence>
<evidence type="ECO:0000313" key="3">
    <source>
        <dbReference type="Proteomes" id="UP000234331"/>
    </source>
</evidence>
<dbReference type="AlphaFoldDB" id="A0A2I2KNF5"/>
<dbReference type="GO" id="GO:0016874">
    <property type="term" value="F:ligase activity"/>
    <property type="evidence" value="ECO:0007669"/>
    <property type="project" value="UniProtKB-KW"/>
</dbReference>
<dbReference type="Pfam" id="PF13563">
    <property type="entry name" value="2_5_RNA_ligase2"/>
    <property type="match status" value="1"/>
</dbReference>
<dbReference type="InterPro" id="IPR009097">
    <property type="entry name" value="Cyclic_Pdiesterase"/>
</dbReference>
<evidence type="ECO:0000313" key="2">
    <source>
        <dbReference type="EMBL" id="SNQ47201.1"/>
    </source>
</evidence>
<protein>
    <submittedName>
        <fullName evidence="2">2'-5' RNA ligase</fullName>
    </submittedName>
</protein>
<dbReference type="Gene3D" id="3.90.1140.10">
    <property type="entry name" value="Cyclic phosphodiesterase"/>
    <property type="match status" value="1"/>
</dbReference>
<gene>
    <name evidence="2" type="ORF">FRACA_1770003</name>
</gene>
<keyword evidence="3" id="KW-1185">Reference proteome</keyword>
<dbReference type="EMBL" id="FZMO01000087">
    <property type="protein sequence ID" value="SNQ47201.1"/>
    <property type="molecule type" value="Genomic_DNA"/>
</dbReference>
<feature type="region of interest" description="Disordered" evidence="1">
    <location>
        <begin position="210"/>
        <end position="260"/>
    </location>
</feature>
<reference evidence="2 3" key="1">
    <citation type="submission" date="2017-06" db="EMBL/GenBank/DDBJ databases">
        <authorList>
            <person name="Kim H.J."/>
            <person name="Triplett B.A."/>
        </authorList>
    </citation>
    <scope>NUCLEOTIDE SEQUENCE [LARGE SCALE GENOMIC DNA]</scope>
    <source>
        <strain evidence="2">FRACA_ARgP5</strain>
    </source>
</reference>
<dbReference type="Proteomes" id="UP000234331">
    <property type="component" value="Unassembled WGS sequence"/>
</dbReference>
<keyword evidence="2" id="KW-0436">Ligase</keyword>
<name>A0A2I2KNF5_9ACTN</name>
<organism evidence="2 3">
    <name type="scientific">Frankia canadensis</name>
    <dbReference type="NCBI Taxonomy" id="1836972"/>
    <lineage>
        <taxon>Bacteria</taxon>
        <taxon>Bacillati</taxon>
        <taxon>Actinomycetota</taxon>
        <taxon>Actinomycetes</taxon>
        <taxon>Frankiales</taxon>
        <taxon>Frankiaceae</taxon>
        <taxon>Frankia</taxon>
    </lineage>
</organism>
<dbReference type="SUPFAM" id="SSF55144">
    <property type="entry name" value="LigT-like"/>
    <property type="match status" value="1"/>
</dbReference>
<proteinExistence type="predicted"/>